<dbReference type="RefSeq" id="WP_303494544.1">
    <property type="nucleotide sequence ID" value="NZ_JAUOPB010000308.1"/>
</dbReference>
<comment type="caution">
    <text evidence="1">The sequence shown here is derived from an EMBL/GenBank/DDBJ whole genome shotgun (WGS) entry which is preliminary data.</text>
</comment>
<dbReference type="Proteomes" id="UP001169760">
    <property type="component" value="Unassembled WGS sequence"/>
</dbReference>
<accession>A0AAW7XBV7</accession>
<dbReference type="EMBL" id="JAUOPB010000308">
    <property type="protein sequence ID" value="MDO6425136.1"/>
    <property type="molecule type" value="Genomic_DNA"/>
</dbReference>
<evidence type="ECO:0000313" key="1">
    <source>
        <dbReference type="EMBL" id="MDO6425136.1"/>
    </source>
</evidence>
<dbReference type="AlphaFoldDB" id="A0AAW7XBV7"/>
<feature type="non-terminal residue" evidence="1">
    <location>
        <position position="1"/>
    </location>
</feature>
<protein>
    <submittedName>
        <fullName evidence="1">Uncharacterized protein</fullName>
    </submittedName>
</protein>
<name>A0AAW7XBV7_9GAMM</name>
<sequence length="87" mass="10100">LLIDGDSRDVADVVHHWESEGKNANVQLEWDTPIKLSQVLIKCDTNVRRNLMMRKDSRNDDKFTNTVPVELLKSLDLEVRVNGQWIK</sequence>
<organism evidence="1 2">
    <name type="scientific">Saccharophagus degradans</name>
    <dbReference type="NCBI Taxonomy" id="86304"/>
    <lineage>
        <taxon>Bacteria</taxon>
        <taxon>Pseudomonadati</taxon>
        <taxon>Pseudomonadota</taxon>
        <taxon>Gammaproteobacteria</taxon>
        <taxon>Cellvibrionales</taxon>
        <taxon>Cellvibrionaceae</taxon>
        <taxon>Saccharophagus</taxon>
    </lineage>
</organism>
<reference evidence="1" key="1">
    <citation type="submission" date="2023-07" db="EMBL/GenBank/DDBJ databases">
        <title>Genome content predicts the carbon catabolic preferences of heterotrophic bacteria.</title>
        <authorList>
            <person name="Gralka M."/>
        </authorList>
    </citation>
    <scope>NUCLEOTIDE SEQUENCE</scope>
    <source>
        <strain evidence="1">I3M17_2</strain>
    </source>
</reference>
<gene>
    <name evidence="1" type="ORF">Q4521_21840</name>
</gene>
<feature type="non-terminal residue" evidence="1">
    <location>
        <position position="87"/>
    </location>
</feature>
<proteinExistence type="predicted"/>
<evidence type="ECO:0000313" key="2">
    <source>
        <dbReference type="Proteomes" id="UP001169760"/>
    </source>
</evidence>